<reference evidence="2 3" key="1">
    <citation type="submission" date="2016-10" db="EMBL/GenBank/DDBJ databases">
        <authorList>
            <person name="Varghese N."/>
            <person name="Submissions S."/>
        </authorList>
    </citation>
    <scope>NUCLEOTIDE SEQUENCE [LARGE SCALE GENOMIC DNA]</scope>
    <source>
        <strain evidence="2 3">CGMCC 1.6377</strain>
    </source>
</reference>
<sequence length="40" mass="4352">MSAPKVGENGDEDSDESSEAVSAEEALDMLPDKEEFESEF</sequence>
<gene>
    <name evidence="2" type="ORF">SAMN04488066_104145</name>
</gene>
<dbReference type="Proteomes" id="UP000323537">
    <property type="component" value="Unassembled WGS sequence"/>
</dbReference>
<organism evidence="2 3">
    <name type="scientific">Halorubrum aquaticum</name>
    <dbReference type="NCBI Taxonomy" id="387340"/>
    <lineage>
        <taxon>Archaea</taxon>
        <taxon>Methanobacteriati</taxon>
        <taxon>Methanobacteriota</taxon>
        <taxon>Stenosarchaea group</taxon>
        <taxon>Halobacteria</taxon>
        <taxon>Halobacteriales</taxon>
        <taxon>Haloferacaceae</taxon>
        <taxon>Halorubrum</taxon>
    </lineage>
</organism>
<feature type="region of interest" description="Disordered" evidence="1">
    <location>
        <begin position="1"/>
        <end position="40"/>
    </location>
</feature>
<evidence type="ECO:0000313" key="3">
    <source>
        <dbReference type="Proteomes" id="UP000323537"/>
    </source>
</evidence>
<dbReference type="AlphaFoldDB" id="A0A1I3A579"/>
<dbReference type="RefSeq" id="WP_262488556.1">
    <property type="nucleotide sequence ID" value="NZ_BAAADP010000001.1"/>
</dbReference>
<name>A0A1I3A579_9EURY</name>
<accession>A0A1I3A579</accession>
<evidence type="ECO:0000256" key="1">
    <source>
        <dbReference type="SAM" id="MobiDB-lite"/>
    </source>
</evidence>
<evidence type="ECO:0000313" key="2">
    <source>
        <dbReference type="EMBL" id="SFH45036.1"/>
    </source>
</evidence>
<keyword evidence="3" id="KW-1185">Reference proteome</keyword>
<proteinExistence type="predicted"/>
<dbReference type="EMBL" id="FOPZ01000004">
    <property type="protein sequence ID" value="SFH45036.1"/>
    <property type="molecule type" value="Genomic_DNA"/>
</dbReference>
<feature type="compositionally biased region" description="Acidic residues" evidence="1">
    <location>
        <begin position="9"/>
        <end position="18"/>
    </location>
</feature>
<protein>
    <submittedName>
        <fullName evidence="2">Uncharacterized protein</fullName>
    </submittedName>
</protein>